<feature type="region of interest" description="Disordered" evidence="1">
    <location>
        <begin position="149"/>
        <end position="170"/>
    </location>
</feature>
<evidence type="ECO:0000256" key="1">
    <source>
        <dbReference type="SAM" id="MobiDB-lite"/>
    </source>
</evidence>
<dbReference type="RefSeq" id="WP_378302639.1">
    <property type="nucleotide sequence ID" value="NZ_JBHUKS010000006.1"/>
</dbReference>
<reference evidence="3" key="1">
    <citation type="journal article" date="2019" name="Int. J. Syst. Evol. Microbiol.">
        <title>The Global Catalogue of Microorganisms (GCM) 10K type strain sequencing project: providing services to taxonomists for standard genome sequencing and annotation.</title>
        <authorList>
            <consortium name="The Broad Institute Genomics Platform"/>
            <consortium name="The Broad Institute Genome Sequencing Center for Infectious Disease"/>
            <person name="Wu L."/>
            <person name="Ma J."/>
        </authorList>
    </citation>
    <scope>NUCLEOTIDE SEQUENCE [LARGE SCALE GENOMIC DNA]</scope>
    <source>
        <strain evidence="3">CGMCC 4.7641</strain>
    </source>
</reference>
<dbReference type="EMBL" id="JBHUKS010000006">
    <property type="protein sequence ID" value="MFD2467689.1"/>
    <property type="molecule type" value="Genomic_DNA"/>
</dbReference>
<organism evidence="2 3">
    <name type="scientific">Amycolatopsis silviterrae</name>
    <dbReference type="NCBI Taxonomy" id="1656914"/>
    <lineage>
        <taxon>Bacteria</taxon>
        <taxon>Bacillati</taxon>
        <taxon>Actinomycetota</taxon>
        <taxon>Actinomycetes</taxon>
        <taxon>Pseudonocardiales</taxon>
        <taxon>Pseudonocardiaceae</taxon>
        <taxon>Amycolatopsis</taxon>
    </lineage>
</organism>
<dbReference type="Proteomes" id="UP001597483">
    <property type="component" value="Unassembled WGS sequence"/>
</dbReference>
<comment type="caution">
    <text evidence="2">The sequence shown here is derived from an EMBL/GenBank/DDBJ whole genome shotgun (WGS) entry which is preliminary data.</text>
</comment>
<keyword evidence="3" id="KW-1185">Reference proteome</keyword>
<proteinExistence type="predicted"/>
<accession>A0ABW5H4P9</accession>
<protein>
    <submittedName>
        <fullName evidence="2">Uncharacterized protein</fullName>
    </submittedName>
</protein>
<evidence type="ECO:0000313" key="3">
    <source>
        <dbReference type="Proteomes" id="UP001597483"/>
    </source>
</evidence>
<evidence type="ECO:0000313" key="2">
    <source>
        <dbReference type="EMBL" id="MFD2467689.1"/>
    </source>
</evidence>
<sequence>MRLVDAAGEPYAGVPGEDTGQFKVDGYGRTLGASGVRAMIGSAGFSLSLWLSFLADERLDAAAAQVREHAPVRLSATHWRRWTPIRGGNARDFKLRGSRRSVRDSLGESDSLRESLTDLKKRAYWHEKGISGRGCPLWMAGRLRPPGLSPWHGNQSVKVPLTDDHTQTGA</sequence>
<name>A0ABW5H4P9_9PSEU</name>
<feature type="compositionally biased region" description="Basic and acidic residues" evidence="1">
    <location>
        <begin position="161"/>
        <end position="170"/>
    </location>
</feature>
<gene>
    <name evidence="2" type="ORF">ACFSVL_09815</name>
</gene>